<evidence type="ECO:0000313" key="7">
    <source>
        <dbReference type="Proteomes" id="UP001519342"/>
    </source>
</evidence>
<keyword evidence="7" id="KW-1185">Reference proteome</keyword>
<gene>
    <name evidence="6" type="ORF">J2Z76_000518</name>
</gene>
<dbReference type="InterPro" id="IPR000843">
    <property type="entry name" value="HTH_LacI"/>
</dbReference>
<dbReference type="SUPFAM" id="SSF47413">
    <property type="entry name" value="lambda repressor-like DNA-binding domains"/>
    <property type="match status" value="1"/>
</dbReference>
<accession>A0ABS4GAF6</accession>
<keyword evidence="1" id="KW-0678">Repressor</keyword>
<organism evidence="6 7">
    <name type="scientific">Sedimentibacter acidaminivorans</name>
    <dbReference type="NCBI Taxonomy" id="913099"/>
    <lineage>
        <taxon>Bacteria</taxon>
        <taxon>Bacillati</taxon>
        <taxon>Bacillota</taxon>
        <taxon>Tissierellia</taxon>
        <taxon>Sedimentibacter</taxon>
    </lineage>
</organism>
<evidence type="ECO:0000256" key="3">
    <source>
        <dbReference type="ARBA" id="ARBA00023125"/>
    </source>
</evidence>
<dbReference type="Gene3D" id="3.40.50.2300">
    <property type="match status" value="2"/>
</dbReference>
<name>A0ABS4GAF6_9FIRM</name>
<dbReference type="Proteomes" id="UP001519342">
    <property type="component" value="Unassembled WGS sequence"/>
</dbReference>
<dbReference type="RefSeq" id="WP_209510413.1">
    <property type="nucleotide sequence ID" value="NZ_JAGGKS010000001.1"/>
</dbReference>
<dbReference type="PROSITE" id="PS00356">
    <property type="entry name" value="HTH_LACI_1"/>
    <property type="match status" value="1"/>
</dbReference>
<keyword evidence="3" id="KW-0238">DNA-binding</keyword>
<evidence type="ECO:0000259" key="5">
    <source>
        <dbReference type="PROSITE" id="PS50932"/>
    </source>
</evidence>
<dbReference type="Pfam" id="PF00532">
    <property type="entry name" value="Peripla_BP_1"/>
    <property type="match status" value="1"/>
</dbReference>
<evidence type="ECO:0000256" key="1">
    <source>
        <dbReference type="ARBA" id="ARBA00022491"/>
    </source>
</evidence>
<protein>
    <submittedName>
        <fullName evidence="6">LacI family transcriptional regulator</fullName>
    </submittedName>
</protein>
<evidence type="ECO:0000256" key="4">
    <source>
        <dbReference type="ARBA" id="ARBA00023163"/>
    </source>
</evidence>
<dbReference type="InterPro" id="IPR001761">
    <property type="entry name" value="Peripla_BP/Lac1_sug-bd_dom"/>
</dbReference>
<dbReference type="EMBL" id="JAGGKS010000001">
    <property type="protein sequence ID" value="MBP1924665.1"/>
    <property type="molecule type" value="Genomic_DNA"/>
</dbReference>
<comment type="caution">
    <text evidence="6">The sequence shown here is derived from an EMBL/GenBank/DDBJ whole genome shotgun (WGS) entry which is preliminary data.</text>
</comment>
<dbReference type="PANTHER" id="PTHR30146">
    <property type="entry name" value="LACI-RELATED TRANSCRIPTIONAL REPRESSOR"/>
    <property type="match status" value="1"/>
</dbReference>
<proteinExistence type="predicted"/>
<dbReference type="InterPro" id="IPR028082">
    <property type="entry name" value="Peripla_BP_I"/>
</dbReference>
<sequence length="346" mass="39098">MKITIKEIAKEANVSIATVSMVINKKDQNITEVTRNRVLEVVKKYNYIPNAMAGSLVTQRTHIIGLVLPDITNPFFPGIARGAEDKANEKGYSIIFCNTDDKLEVQEKYIESLTKKMADGIIIAHSSSSEKMPEILERCKVPIILIDRDFDSESICGKVLVNNSKGAHMAVSYLVEQGYKKISYLSGPLKTRTAYERLEGYKKALWDNEIQFDEKLVKFGEYKIEWGQKGVKELLEEQEDFDAIFCGNDLIAIGAMKELKKKGYRIPEDIGVMGYDDIYIASLVEPSLTTVRQPNYQMGYKAMELLEERLKKAPGSYNAPSEMKTITLDTEIIVRNSVKTNKKVKP</sequence>
<evidence type="ECO:0000313" key="6">
    <source>
        <dbReference type="EMBL" id="MBP1924665.1"/>
    </source>
</evidence>
<dbReference type="CDD" id="cd01392">
    <property type="entry name" value="HTH_LacI"/>
    <property type="match status" value="1"/>
</dbReference>
<feature type="domain" description="HTH lacI-type" evidence="5">
    <location>
        <begin position="3"/>
        <end position="58"/>
    </location>
</feature>
<evidence type="ECO:0000256" key="2">
    <source>
        <dbReference type="ARBA" id="ARBA00023015"/>
    </source>
</evidence>
<dbReference type="SUPFAM" id="SSF53822">
    <property type="entry name" value="Periplasmic binding protein-like I"/>
    <property type="match status" value="1"/>
</dbReference>
<dbReference type="PROSITE" id="PS50932">
    <property type="entry name" value="HTH_LACI_2"/>
    <property type="match status" value="1"/>
</dbReference>
<keyword evidence="4" id="KW-0804">Transcription</keyword>
<dbReference type="Pfam" id="PF00356">
    <property type="entry name" value="LacI"/>
    <property type="match status" value="1"/>
</dbReference>
<dbReference type="SMART" id="SM00354">
    <property type="entry name" value="HTH_LACI"/>
    <property type="match status" value="1"/>
</dbReference>
<dbReference type="CDD" id="cd06267">
    <property type="entry name" value="PBP1_LacI_sugar_binding-like"/>
    <property type="match status" value="1"/>
</dbReference>
<keyword evidence="2" id="KW-0805">Transcription regulation</keyword>
<dbReference type="Gene3D" id="1.10.260.40">
    <property type="entry name" value="lambda repressor-like DNA-binding domains"/>
    <property type="match status" value="1"/>
</dbReference>
<reference evidence="6 7" key="1">
    <citation type="submission" date="2021-03" db="EMBL/GenBank/DDBJ databases">
        <title>Genomic Encyclopedia of Type Strains, Phase IV (KMG-IV): sequencing the most valuable type-strain genomes for metagenomic binning, comparative biology and taxonomic classification.</title>
        <authorList>
            <person name="Goeker M."/>
        </authorList>
    </citation>
    <scope>NUCLEOTIDE SEQUENCE [LARGE SCALE GENOMIC DNA]</scope>
    <source>
        <strain evidence="6 7">DSM 24004</strain>
    </source>
</reference>
<dbReference type="PANTHER" id="PTHR30146:SF148">
    <property type="entry name" value="HTH-TYPE TRANSCRIPTIONAL REPRESSOR PURR-RELATED"/>
    <property type="match status" value="1"/>
</dbReference>
<dbReference type="InterPro" id="IPR010982">
    <property type="entry name" value="Lambda_DNA-bd_dom_sf"/>
</dbReference>